<dbReference type="Gene3D" id="2.20.110.10">
    <property type="entry name" value="Histone H3 K4-specific methyltransferase SET7/9 N-terminal domain"/>
    <property type="match status" value="1"/>
</dbReference>
<name>A0ABV2T4G2_9BACT</name>
<feature type="region of interest" description="Disordered" evidence="1">
    <location>
        <begin position="161"/>
        <end position="195"/>
    </location>
</feature>
<dbReference type="Proteomes" id="UP001549749">
    <property type="component" value="Unassembled WGS sequence"/>
</dbReference>
<dbReference type="RefSeq" id="WP_354660533.1">
    <property type="nucleotide sequence ID" value="NZ_JBEXAC010000001.1"/>
</dbReference>
<feature type="signal peptide" evidence="2">
    <location>
        <begin position="1"/>
        <end position="19"/>
    </location>
</feature>
<evidence type="ECO:0000256" key="1">
    <source>
        <dbReference type="SAM" id="MobiDB-lite"/>
    </source>
</evidence>
<dbReference type="EMBL" id="JBEXAC010000001">
    <property type="protein sequence ID" value="MET6997898.1"/>
    <property type="molecule type" value="Genomic_DNA"/>
</dbReference>
<feature type="chain" id="PRO_5047301218" description="MORN repeat protein" evidence="2">
    <location>
        <begin position="20"/>
        <end position="195"/>
    </location>
</feature>
<comment type="caution">
    <text evidence="3">The sequence shown here is derived from an EMBL/GenBank/DDBJ whole genome shotgun (WGS) entry which is preliminary data.</text>
</comment>
<evidence type="ECO:0000256" key="2">
    <source>
        <dbReference type="SAM" id="SignalP"/>
    </source>
</evidence>
<dbReference type="SUPFAM" id="SSF82185">
    <property type="entry name" value="Histone H3 K4-specific methyltransferase SET7/9 N-terminal domain"/>
    <property type="match status" value="1"/>
</dbReference>
<keyword evidence="2" id="KW-0732">Signal</keyword>
<evidence type="ECO:0000313" key="4">
    <source>
        <dbReference type="Proteomes" id="UP001549749"/>
    </source>
</evidence>
<gene>
    <name evidence="3" type="ORF">ABR189_10985</name>
</gene>
<keyword evidence="4" id="KW-1185">Reference proteome</keyword>
<accession>A0ABV2T4G2</accession>
<organism evidence="3 4">
    <name type="scientific">Chitinophaga defluvii</name>
    <dbReference type="NCBI Taxonomy" id="3163343"/>
    <lineage>
        <taxon>Bacteria</taxon>
        <taxon>Pseudomonadati</taxon>
        <taxon>Bacteroidota</taxon>
        <taxon>Chitinophagia</taxon>
        <taxon>Chitinophagales</taxon>
        <taxon>Chitinophagaceae</taxon>
        <taxon>Chitinophaga</taxon>
    </lineage>
</organism>
<protein>
    <recommendedName>
        <fullName evidence="5">MORN repeat protein</fullName>
    </recommendedName>
</protein>
<sequence length="195" mass="21643">MQKLLLLLCLQGSILGVFAQGKGVSQAKPDGKYKEEVAGVRGEPGYTWEGTYKNGRKEGVWIKTSTIGNVMAEETYKNNVLDGLAKYYYPNGKPSAEGMFLSTEVEGQRDTVRVIDPISGEETRREIIRMGNSVRNGVWKLYDEETGKMFKEYYKRGEIVTPDELGETPPETPAQPAGTPLHLPHEQTGGKKKKG</sequence>
<reference evidence="3 4" key="1">
    <citation type="submission" date="2024-06" db="EMBL/GenBank/DDBJ databases">
        <title>Chitinophaga defluvii sp. nov., isolated from municipal sewage.</title>
        <authorList>
            <person name="Zhang L."/>
        </authorList>
    </citation>
    <scope>NUCLEOTIDE SEQUENCE [LARGE SCALE GENOMIC DNA]</scope>
    <source>
        <strain evidence="3 4">H8</strain>
    </source>
</reference>
<evidence type="ECO:0008006" key="5">
    <source>
        <dbReference type="Google" id="ProtNLM"/>
    </source>
</evidence>
<evidence type="ECO:0000313" key="3">
    <source>
        <dbReference type="EMBL" id="MET6997898.1"/>
    </source>
</evidence>
<proteinExistence type="predicted"/>